<dbReference type="Pfam" id="PF13558">
    <property type="entry name" value="SbcC_Walker_B"/>
    <property type="match status" value="1"/>
</dbReference>
<dbReference type="OrthoDB" id="174137at2"/>
<evidence type="ECO:0000256" key="1">
    <source>
        <dbReference type="SAM" id="Coils"/>
    </source>
</evidence>
<feature type="coiled-coil region" evidence="1">
    <location>
        <begin position="641"/>
        <end position="675"/>
    </location>
</feature>
<evidence type="ECO:0008006" key="5">
    <source>
        <dbReference type="Google" id="ProtNLM"/>
    </source>
</evidence>
<organism evidence="3 4">
    <name type="scientific">Bifidobacterium callitrichidarum</name>
    <dbReference type="NCBI Taxonomy" id="2052941"/>
    <lineage>
        <taxon>Bacteria</taxon>
        <taxon>Bacillati</taxon>
        <taxon>Actinomycetota</taxon>
        <taxon>Actinomycetes</taxon>
        <taxon>Bifidobacteriales</taxon>
        <taxon>Bifidobacteriaceae</taxon>
        <taxon>Bifidobacterium</taxon>
    </lineage>
</organism>
<dbReference type="Pfam" id="PF13555">
    <property type="entry name" value="AAA_29"/>
    <property type="match status" value="1"/>
</dbReference>
<dbReference type="EMBL" id="QFFM01000002">
    <property type="protein sequence ID" value="PWG66919.1"/>
    <property type="molecule type" value="Genomic_DNA"/>
</dbReference>
<feature type="compositionally biased region" description="Low complexity" evidence="2">
    <location>
        <begin position="1000"/>
        <end position="1011"/>
    </location>
</feature>
<comment type="caution">
    <text evidence="3">The sequence shown here is derived from an EMBL/GenBank/DDBJ whole genome shotgun (WGS) entry which is preliminary data.</text>
</comment>
<evidence type="ECO:0000256" key="2">
    <source>
        <dbReference type="SAM" id="MobiDB-lite"/>
    </source>
</evidence>
<reference evidence="3 4" key="1">
    <citation type="journal article" date="2018" name="Int. J. Syst. Evol. Microbiol.">
        <title>Bifidobacterium callitrichidarum sp. nov. from the faeces of the emperor tamarin (Saguinus imperator).</title>
        <authorList>
            <person name="Modesto M."/>
            <person name="Michelini S."/>
            <person name="Sansosti M.C."/>
            <person name="De Filippo C."/>
            <person name="Cavalieri D."/>
            <person name="Qvirist L."/>
            <person name="Andlid T."/>
            <person name="Spiezio C."/>
            <person name="Sandri C."/>
            <person name="Pascarelli S."/>
            <person name="Sgorbati B."/>
            <person name="Mattarelli P."/>
        </authorList>
    </citation>
    <scope>NUCLEOTIDE SEQUENCE [LARGE SCALE GENOMIC DNA]</scope>
    <source>
        <strain evidence="3 4">TRI 5</strain>
    </source>
</reference>
<evidence type="ECO:0000313" key="4">
    <source>
        <dbReference type="Proteomes" id="UP000245876"/>
    </source>
</evidence>
<dbReference type="AlphaFoldDB" id="A0A2U2ND37"/>
<gene>
    <name evidence="3" type="ORF">DF196_01480</name>
</gene>
<protein>
    <recommendedName>
        <fullName evidence="5">P-loop containing region of AAA domain-containing protein</fullName>
    </recommendedName>
</protein>
<sequence length="1195" mass="133035">MAKDLQMIADRWMMESRQLINWGSYEGYHEFRPSMDRNLPVTLLAGASESGKSTLVDAQISLLYPTGTPFNKASNSGRSERSDYTYLLGMVGVGDTGDGDRPIYLRGRDANGAPLAVWGAIVDTYRNLTDGQTLSCAKFLYLMPGDERNAVRRQYAVWDRPIDPRAMDAYRDAPFTPTQLKTAYPQCLTFPSAEAFHEHIWSVMGLSAEACRLLAKIQSADAPSRLDDIFKQGVLGVPEALDLARTTVDDYDRYAENFQAMEDKANRMAKLRDIRDGYARYSDTKRQARRFAPVDPSTPSGEETIRRWATARMADEAAAQLPADEAERTARQADAIAAGRRADDLRSRIDTIRSQMQGLDGGNLARLEFELDAAKRTLEDVRAVRDRIAAGYDEAGQSMPDSEKAWEQARIDAVTFKVSYERRNEELEETRNEAFGRQSEARETLRALERDYQRQSAQRTRITQQMDETRAMLCRATGLKPSELPYVAELMDVRDTEEQWRLAMNVVYAPITQTILVDKRHEQGFAAKVSTIDPHAMARRTWQFVDTTRDYEDDTETGSADDSDAWMSDKLRYREDSPFAGWLREQTRSDRFDAHCVKAIDDTDRDTRQVQLDGQFKSGKRGQHGVKDRQQIIGFVNERYLELLRTQIDSAHAQADEAAQEYADAKAAVDRLHRERELADQLAYTAWEKVDTDGAARHIGEIEDTIASIRNNPKLAKLADMRDSLSEELDRVQRHQIEAEQAAKSAAAAVEAGRAWLEAQQEEGDGDAAGAAAPMPAWTMLGDDIIAQLTQAYEQRFAGFPNEALRAHMIIGAGLTAPGGTAQPQAGGTFADRIIDGIGKDLAAHILTLNERVDTARTNIELKMSAYIERYAADDDALTASVEDYRYYLEELDSLAHLAAVAATDAEYRRCLDHLLMSLLTIKRAIDTDAGDIRDQLDRINQMLDGQKFGPRHGSLSLHADVRRPDRAFSAQLQRAIGTLNDWKSGQVEAAGAGARVRSEGTNSDSGSGTSDSKRAFAACAPMIELLRQELAQVKDVNGIRSYGARDLDPRCRSSFYAIVRHDDGQDERITSTGGRSGGALQELTSFVYGAALIYLLGGGMENRLKPSYTTLFLDEALIKADGRYTQRALSVLPRLGFQVIVSAPESKTGEIIEVSTKAYVTVKDANSGFTSLREATWSGYEEAEENTSADDETE</sequence>
<accession>A0A2U2ND37</accession>
<keyword evidence="4" id="KW-1185">Reference proteome</keyword>
<keyword evidence="1" id="KW-0175">Coiled coil</keyword>
<feature type="coiled-coil region" evidence="1">
    <location>
        <begin position="417"/>
        <end position="465"/>
    </location>
</feature>
<dbReference type="Proteomes" id="UP000245876">
    <property type="component" value="Unassembled WGS sequence"/>
</dbReference>
<evidence type="ECO:0000313" key="3">
    <source>
        <dbReference type="EMBL" id="PWG66919.1"/>
    </source>
</evidence>
<feature type="coiled-coil region" evidence="1">
    <location>
        <begin position="715"/>
        <end position="742"/>
    </location>
</feature>
<name>A0A2U2ND37_9BIFI</name>
<proteinExistence type="predicted"/>
<feature type="region of interest" description="Disordered" evidence="2">
    <location>
        <begin position="991"/>
        <end position="1013"/>
    </location>
</feature>